<feature type="active site" description="Electrophile" evidence="7">
    <location>
        <position position="95"/>
    </location>
</feature>
<evidence type="ECO:0000256" key="6">
    <source>
        <dbReference type="ARBA" id="ARBA00044762"/>
    </source>
</evidence>
<dbReference type="UniPathway" id="UPA00138"/>
<dbReference type="SUPFAM" id="SSF51351">
    <property type="entry name" value="Triosephosphate isomerase (TIM)"/>
    <property type="match status" value="1"/>
</dbReference>
<comment type="pathway">
    <text evidence="7 8">Carbohydrate biosynthesis; gluconeogenesis.</text>
</comment>
<feature type="binding site" evidence="7">
    <location>
        <begin position="204"/>
        <end position="205"/>
    </location>
    <ligand>
        <name>substrate</name>
    </ligand>
</feature>
<keyword evidence="4 7" id="KW-0324">Glycolysis</keyword>
<proteinExistence type="inferred from homology"/>
<keyword evidence="5 7" id="KW-0413">Isomerase</keyword>
<comment type="subunit">
    <text evidence="6 7">Homotetramer; dimer of dimers.</text>
</comment>
<dbReference type="EC" id="5.3.1.1" evidence="7 8"/>
<evidence type="ECO:0000313" key="10">
    <source>
        <dbReference type="Proteomes" id="UP000272051"/>
    </source>
</evidence>
<dbReference type="CDD" id="cd00311">
    <property type="entry name" value="TIM"/>
    <property type="match status" value="1"/>
</dbReference>
<dbReference type="UniPathway" id="UPA00109">
    <property type="reaction ID" value="UER00189"/>
</dbReference>
<dbReference type="NCBIfam" id="TIGR00419">
    <property type="entry name" value="tim"/>
    <property type="match status" value="1"/>
</dbReference>
<feature type="binding site" evidence="7">
    <location>
        <begin position="11"/>
        <end position="13"/>
    </location>
    <ligand>
        <name>substrate</name>
    </ligand>
</feature>
<dbReference type="Proteomes" id="UP000272051">
    <property type="component" value="Unassembled WGS sequence"/>
</dbReference>
<dbReference type="HAMAP" id="MF_00147_A">
    <property type="entry name" value="TIM_A"/>
    <property type="match status" value="1"/>
</dbReference>
<dbReference type="Pfam" id="PF00121">
    <property type="entry name" value="TIM"/>
    <property type="match status" value="1"/>
</dbReference>
<dbReference type="PROSITE" id="PS51440">
    <property type="entry name" value="TIM_2"/>
    <property type="match status" value="1"/>
</dbReference>
<protein>
    <recommendedName>
        <fullName evidence="1 7">Triosephosphate isomerase</fullName>
        <shortName evidence="7">TIM</shortName>
        <shortName evidence="7">TPI</shortName>
        <ecNumber evidence="7 8">5.3.1.1</ecNumber>
    </recommendedName>
    <alternativeName>
        <fullName evidence="7">Triose-phosphate isomerase</fullName>
    </alternativeName>
</protein>
<dbReference type="GO" id="GO:0019563">
    <property type="term" value="P:glycerol catabolic process"/>
    <property type="evidence" value="ECO:0007669"/>
    <property type="project" value="TreeGrafter"/>
</dbReference>
<evidence type="ECO:0000256" key="8">
    <source>
        <dbReference type="RuleBase" id="RU363013"/>
    </source>
</evidence>
<dbReference type="GO" id="GO:0006096">
    <property type="term" value="P:glycolytic process"/>
    <property type="evidence" value="ECO:0007669"/>
    <property type="project" value="UniProtKB-UniRule"/>
</dbReference>
<dbReference type="Gene3D" id="3.20.20.70">
    <property type="entry name" value="Aldolase class I"/>
    <property type="match status" value="1"/>
</dbReference>
<evidence type="ECO:0000256" key="5">
    <source>
        <dbReference type="ARBA" id="ARBA00023235"/>
    </source>
</evidence>
<reference evidence="9 10" key="1">
    <citation type="submission" date="2018-06" db="EMBL/GenBank/DDBJ databases">
        <title>Extensive metabolic versatility and redundancy in microbially diverse, dynamic hydrothermal sediments.</title>
        <authorList>
            <person name="Dombrowski N."/>
            <person name="Teske A."/>
            <person name="Baker B.J."/>
        </authorList>
    </citation>
    <scope>NUCLEOTIDE SEQUENCE [LARGE SCALE GENOMIC DNA]</scope>
    <source>
        <strain evidence="9">B34_G17</strain>
    </source>
</reference>
<accession>A0A497F211</accession>
<feature type="binding site" evidence="7">
    <location>
        <position position="183"/>
    </location>
    <ligand>
        <name>substrate</name>
    </ligand>
</feature>
<comment type="catalytic activity">
    <reaction evidence="7 8">
        <text>D-glyceraldehyde 3-phosphate = dihydroxyacetone phosphate</text>
        <dbReference type="Rhea" id="RHEA:18585"/>
        <dbReference type="ChEBI" id="CHEBI:57642"/>
        <dbReference type="ChEBI" id="CHEBI:59776"/>
        <dbReference type="EC" id="5.3.1.1"/>
    </reaction>
</comment>
<dbReference type="PROSITE" id="PS00171">
    <property type="entry name" value="TIM_1"/>
    <property type="match status" value="1"/>
</dbReference>
<dbReference type="AlphaFoldDB" id="A0A497F211"/>
<sequence length="228" mass="23549">MKISYPLILVNFKTYAEATGEKAVKLAKTAEGVSNKTGVCIAVAVQPTDIYRVALQCSIPVFAQHIDPQPQGAFTGHVTAEAIKEAGAVGTLLNHSEMRLRVDVIDEAIKRAKSVDLVTCVCANNAEVSKAVAALNPSMVAVEPPELIGTGVSVSTAKPEDVLRTVEAVKAVNPALPVLCGAGITTGSDVRAALKLGTVGVLVASGVVKAKNPEEVLLDLASACLKQA</sequence>
<comment type="similarity">
    <text evidence="7 8">Belongs to the triosephosphate isomerase family.</text>
</comment>
<comment type="caution">
    <text evidence="9">The sequence shown here is derived from an EMBL/GenBank/DDBJ whole genome shotgun (WGS) entry which is preliminary data.</text>
</comment>
<dbReference type="GO" id="GO:0004807">
    <property type="term" value="F:triose-phosphate isomerase activity"/>
    <property type="evidence" value="ECO:0007669"/>
    <property type="project" value="UniProtKB-UniRule"/>
</dbReference>
<dbReference type="GO" id="GO:0046166">
    <property type="term" value="P:glyceraldehyde-3-phosphate biosynthetic process"/>
    <property type="evidence" value="ECO:0007669"/>
    <property type="project" value="TreeGrafter"/>
</dbReference>
<gene>
    <name evidence="7 9" type="primary">tpiA</name>
    <name evidence="9" type="ORF">DRJ33_00310</name>
</gene>
<dbReference type="InterPro" id="IPR022891">
    <property type="entry name" value="Triosephosphate_isomerase_arc"/>
</dbReference>
<dbReference type="FunFam" id="3.20.20.70:FF:000223">
    <property type="entry name" value="Triosephosphate isomerase"/>
    <property type="match status" value="1"/>
</dbReference>
<dbReference type="InterPro" id="IPR020861">
    <property type="entry name" value="Triosephosphate_isomerase_AS"/>
</dbReference>
<dbReference type="GO" id="GO:0006094">
    <property type="term" value="P:gluconeogenesis"/>
    <property type="evidence" value="ECO:0007669"/>
    <property type="project" value="UniProtKB-UniRule"/>
</dbReference>
<evidence type="ECO:0000256" key="7">
    <source>
        <dbReference type="HAMAP-Rule" id="MF_00147"/>
    </source>
</evidence>
<dbReference type="PANTHER" id="PTHR21139:SF42">
    <property type="entry name" value="TRIOSEPHOSPHATE ISOMERASE"/>
    <property type="match status" value="1"/>
</dbReference>
<evidence type="ECO:0000256" key="4">
    <source>
        <dbReference type="ARBA" id="ARBA00023152"/>
    </source>
</evidence>
<feature type="binding site" evidence="7">
    <location>
        <position position="148"/>
    </location>
    <ligand>
        <name>substrate</name>
    </ligand>
</feature>
<dbReference type="PANTHER" id="PTHR21139">
    <property type="entry name" value="TRIOSEPHOSPHATE ISOMERASE"/>
    <property type="match status" value="1"/>
</dbReference>
<name>A0A497F211_9CREN</name>
<evidence type="ECO:0000256" key="2">
    <source>
        <dbReference type="ARBA" id="ARBA00022432"/>
    </source>
</evidence>
<evidence type="ECO:0000256" key="1">
    <source>
        <dbReference type="ARBA" id="ARBA00019397"/>
    </source>
</evidence>
<dbReference type="GO" id="GO:0005829">
    <property type="term" value="C:cytosol"/>
    <property type="evidence" value="ECO:0007669"/>
    <property type="project" value="TreeGrafter"/>
</dbReference>
<organism evidence="9 10">
    <name type="scientific">Thermoproteota archaeon</name>
    <dbReference type="NCBI Taxonomy" id="2056631"/>
    <lineage>
        <taxon>Archaea</taxon>
        <taxon>Thermoproteota</taxon>
    </lineage>
</organism>
<dbReference type="InterPro" id="IPR035990">
    <property type="entry name" value="TIM_sf"/>
</dbReference>
<comment type="subcellular location">
    <subcellularLocation>
        <location evidence="7 8">Cytoplasm</location>
    </subcellularLocation>
</comment>
<comment type="pathway">
    <text evidence="7 8">Carbohydrate degradation; glycolysis; D-glyceraldehyde 3-phosphate from glycerone phosphate: step 1/1.</text>
</comment>
<dbReference type="EMBL" id="QMQX01000003">
    <property type="protein sequence ID" value="RLE53713.1"/>
    <property type="molecule type" value="Genomic_DNA"/>
</dbReference>
<dbReference type="InterPro" id="IPR013785">
    <property type="entry name" value="Aldolase_TIM"/>
</dbReference>
<dbReference type="InterPro" id="IPR000652">
    <property type="entry name" value="Triosephosphate_isomerase"/>
</dbReference>
<dbReference type="NCBIfam" id="NF003302">
    <property type="entry name" value="PRK04302.1"/>
    <property type="match status" value="1"/>
</dbReference>
<comment type="function">
    <text evidence="7">Involved in the gluconeogenesis. Catalyzes stereospecifically the conversion of dihydroxyacetone phosphate (DHAP) to D-glyceraldehyde-3-phosphate (G3P).</text>
</comment>
<keyword evidence="2 7" id="KW-0312">Gluconeogenesis</keyword>
<feature type="active site" description="Proton acceptor" evidence="7">
    <location>
        <position position="143"/>
    </location>
</feature>
<keyword evidence="3 7" id="KW-0963">Cytoplasm</keyword>
<evidence type="ECO:0000313" key="9">
    <source>
        <dbReference type="EMBL" id="RLE53713.1"/>
    </source>
</evidence>
<evidence type="ECO:0000256" key="3">
    <source>
        <dbReference type="ARBA" id="ARBA00022490"/>
    </source>
</evidence>